<evidence type="ECO:0008006" key="3">
    <source>
        <dbReference type="Google" id="ProtNLM"/>
    </source>
</evidence>
<evidence type="ECO:0000313" key="1">
    <source>
        <dbReference type="EMBL" id="RYQ10452.1"/>
    </source>
</evidence>
<evidence type="ECO:0000313" key="2">
    <source>
        <dbReference type="Proteomes" id="UP000292568"/>
    </source>
</evidence>
<accession>A0A4Q5A0G9</accession>
<proteinExistence type="predicted"/>
<name>A0A4Q5A0G9_9BIFI</name>
<dbReference type="AlphaFoldDB" id="A0A4Q5A0G9"/>
<dbReference type="RefSeq" id="WP_129897597.1">
    <property type="nucleotide sequence ID" value="NZ_RYUH01000010.1"/>
</dbReference>
<dbReference type="EMBL" id="RYUH01000010">
    <property type="protein sequence ID" value="RYQ10452.1"/>
    <property type="molecule type" value="Genomic_DNA"/>
</dbReference>
<comment type="caution">
    <text evidence="1">The sequence shown here is derived from an EMBL/GenBank/DDBJ whole genome shotgun (WGS) entry which is preliminary data.</text>
</comment>
<reference evidence="1 2" key="1">
    <citation type="submission" date="2018-12" db="EMBL/GenBank/DDBJ databases">
        <title>Unveiling genomic diversity among members of the Bifidobacterium pseudolongum species, a widely distributed gut commensal of the animal kingdom.</title>
        <authorList>
            <person name="Lugli G.A."/>
            <person name="Duranti S."/>
            <person name="Albert K."/>
            <person name="Mancabelli L."/>
            <person name="Napoli S."/>
            <person name="Viappiani A."/>
            <person name="Anzalone R."/>
            <person name="Longhi G."/>
            <person name="Milani C."/>
            <person name="Turroni F."/>
            <person name="Alessandri G."/>
            <person name="Sela D.A."/>
            <person name="Van Sinderen D."/>
            <person name="Ventura M."/>
        </authorList>
    </citation>
    <scope>NUCLEOTIDE SEQUENCE [LARGE SCALE GENOMIC DNA]</scope>
    <source>
        <strain evidence="1 2">2093B</strain>
    </source>
</reference>
<protein>
    <recommendedName>
        <fullName evidence="3">DNA-binding protein</fullName>
    </recommendedName>
</protein>
<organism evidence="1 2">
    <name type="scientific">Bifidobacterium pseudolongum subsp. globosum</name>
    <dbReference type="NCBI Taxonomy" id="1690"/>
    <lineage>
        <taxon>Bacteria</taxon>
        <taxon>Bacillati</taxon>
        <taxon>Actinomycetota</taxon>
        <taxon>Actinomycetes</taxon>
        <taxon>Bifidobacteriales</taxon>
        <taxon>Bifidobacteriaceae</taxon>
        <taxon>Bifidobacterium</taxon>
    </lineage>
</organism>
<sequence>MTAVLDSPRIVHVGEEWDALADELLPLMSPNAVARVLGTKTGTLGCQRSLGTGPWFVKVGKSIFYPKECVLEWHYRQSGSRQHADPVFTALKAALKPRNRPRELKVLCGISADVLATWRKDPDHPLHPIKDANHWEYSKERVLEFFAANLHRSTGEYANAAQEGEG</sequence>
<dbReference type="Proteomes" id="UP000292568">
    <property type="component" value="Unassembled WGS sequence"/>
</dbReference>
<gene>
    <name evidence="1" type="ORF">PG2093B_1035</name>
</gene>